<dbReference type="EMBL" id="JAHUZN010000007">
    <property type="protein sequence ID" value="KAG8489358.1"/>
    <property type="molecule type" value="Genomic_DNA"/>
</dbReference>
<keyword evidence="1" id="KW-0732">Signal</keyword>
<feature type="signal peptide" evidence="1">
    <location>
        <begin position="1"/>
        <end position="24"/>
    </location>
</feature>
<sequence length="127" mass="14091">MMKAYLSLAIIVLVLHNPMNPCRAMSMRTNTSRTSSLIADDEELEFLMDSHSGRILAGTGDLGLGILSIVVNQLQIVGEVSLTNPAFPTKIQAARIQKILGFITVDTRTLRDLLPWMLKMNDELNCF</sequence>
<evidence type="ECO:0000313" key="2">
    <source>
        <dbReference type="EMBL" id="KAG8489358.1"/>
    </source>
</evidence>
<gene>
    <name evidence="2" type="ORF">CXB51_017483</name>
</gene>
<accession>A0A8J5YSV1</accession>
<feature type="chain" id="PRO_5035186171" evidence="1">
    <location>
        <begin position="25"/>
        <end position="127"/>
    </location>
</feature>
<name>A0A8J5YSV1_9ROSI</name>
<protein>
    <submittedName>
        <fullName evidence="2">Uncharacterized protein</fullName>
    </submittedName>
</protein>
<reference evidence="2 3" key="1">
    <citation type="journal article" date="2021" name="bioRxiv">
        <title>The Gossypium anomalum genome as a resource for cotton improvement and evolutionary analysis of hybrid incompatibility.</title>
        <authorList>
            <person name="Grover C.E."/>
            <person name="Yuan D."/>
            <person name="Arick M.A."/>
            <person name="Miller E.R."/>
            <person name="Hu G."/>
            <person name="Peterson D.G."/>
            <person name="Wendel J.F."/>
            <person name="Udall J.A."/>
        </authorList>
    </citation>
    <scope>NUCLEOTIDE SEQUENCE [LARGE SCALE GENOMIC DNA]</scope>
    <source>
        <strain evidence="2">JFW-Udall</strain>
        <tissue evidence="2">Leaf</tissue>
    </source>
</reference>
<keyword evidence="3" id="KW-1185">Reference proteome</keyword>
<evidence type="ECO:0000313" key="3">
    <source>
        <dbReference type="Proteomes" id="UP000701853"/>
    </source>
</evidence>
<comment type="caution">
    <text evidence="2">The sequence shown here is derived from an EMBL/GenBank/DDBJ whole genome shotgun (WGS) entry which is preliminary data.</text>
</comment>
<evidence type="ECO:0000256" key="1">
    <source>
        <dbReference type="SAM" id="SignalP"/>
    </source>
</evidence>
<organism evidence="2 3">
    <name type="scientific">Gossypium anomalum</name>
    <dbReference type="NCBI Taxonomy" id="47600"/>
    <lineage>
        <taxon>Eukaryota</taxon>
        <taxon>Viridiplantae</taxon>
        <taxon>Streptophyta</taxon>
        <taxon>Embryophyta</taxon>
        <taxon>Tracheophyta</taxon>
        <taxon>Spermatophyta</taxon>
        <taxon>Magnoliopsida</taxon>
        <taxon>eudicotyledons</taxon>
        <taxon>Gunneridae</taxon>
        <taxon>Pentapetalae</taxon>
        <taxon>rosids</taxon>
        <taxon>malvids</taxon>
        <taxon>Malvales</taxon>
        <taxon>Malvaceae</taxon>
        <taxon>Malvoideae</taxon>
        <taxon>Gossypium</taxon>
    </lineage>
</organism>
<dbReference type="Proteomes" id="UP000701853">
    <property type="component" value="Chromosome 7"/>
</dbReference>
<dbReference type="AlphaFoldDB" id="A0A8J5YSV1"/>
<proteinExistence type="predicted"/>